<dbReference type="PANTHER" id="PTHR37316:SF3">
    <property type="entry name" value="TEICHOIC ACID GLYCEROL-PHOSPHATE TRANSFERASE"/>
    <property type="match status" value="1"/>
</dbReference>
<dbReference type="GO" id="GO:0005886">
    <property type="term" value="C:plasma membrane"/>
    <property type="evidence" value="ECO:0007669"/>
    <property type="project" value="UniProtKB-SubCell"/>
</dbReference>
<dbReference type="Gene3D" id="3.40.50.12580">
    <property type="match status" value="1"/>
</dbReference>
<dbReference type="PANTHER" id="PTHR37316">
    <property type="entry name" value="TEICHOIC ACID GLYCEROL-PHOSPHATE PRIMASE"/>
    <property type="match status" value="1"/>
</dbReference>
<evidence type="ECO:0000256" key="1">
    <source>
        <dbReference type="ARBA" id="ARBA00004202"/>
    </source>
</evidence>
<dbReference type="InterPro" id="IPR043149">
    <property type="entry name" value="TagF_N"/>
</dbReference>
<dbReference type="EC" id="2.7.8.12" evidence="7"/>
<comment type="similarity">
    <text evidence="2">Belongs to the CDP-glycerol glycerophosphotransferase family.</text>
</comment>
<dbReference type="RefSeq" id="WP_151023993.1">
    <property type="nucleotide sequence ID" value="NZ_JACHIB010000017.1"/>
</dbReference>
<protein>
    <submittedName>
        <fullName evidence="7">CDP-glycerol glycerophosphotransferase</fullName>
        <ecNumber evidence="7">2.7.8.12</ecNumber>
    </submittedName>
</protein>
<dbReference type="EMBL" id="JACHIB010000017">
    <property type="protein sequence ID" value="MBB6084838.1"/>
    <property type="molecule type" value="Genomic_DNA"/>
</dbReference>
<keyword evidence="6" id="KW-0472">Membrane</keyword>
<keyword evidence="3" id="KW-1003">Cell membrane</keyword>
<reference evidence="7 8" key="1">
    <citation type="submission" date="2020-08" db="EMBL/GenBank/DDBJ databases">
        <title>Genomic Encyclopedia of Type Strains, Phase IV (KMG-IV): sequencing the most valuable type-strain genomes for metagenomic binning, comparative biology and taxonomic classification.</title>
        <authorList>
            <person name="Goeker M."/>
        </authorList>
    </citation>
    <scope>NUCLEOTIDE SEQUENCE [LARGE SCALE GENOMIC DNA]</scope>
    <source>
        <strain evidence="7 8">DSM 12141</strain>
    </source>
</reference>
<dbReference type="SUPFAM" id="SSF53756">
    <property type="entry name" value="UDP-Glycosyltransferase/glycogen phosphorylase"/>
    <property type="match status" value="1"/>
</dbReference>
<evidence type="ECO:0000256" key="5">
    <source>
        <dbReference type="ARBA" id="ARBA00022944"/>
    </source>
</evidence>
<evidence type="ECO:0000256" key="3">
    <source>
        <dbReference type="ARBA" id="ARBA00022475"/>
    </source>
</evidence>
<evidence type="ECO:0000313" key="8">
    <source>
        <dbReference type="Proteomes" id="UP000541136"/>
    </source>
</evidence>
<dbReference type="GO" id="GO:0019350">
    <property type="term" value="P:teichoic acid biosynthetic process"/>
    <property type="evidence" value="ECO:0007669"/>
    <property type="project" value="UniProtKB-KW"/>
</dbReference>
<dbReference type="InterPro" id="IPR051612">
    <property type="entry name" value="Teichoic_Acid_Biosynth"/>
</dbReference>
<accession>A0A7W9TRU1</accession>
<proteinExistence type="inferred from homology"/>
<evidence type="ECO:0000256" key="4">
    <source>
        <dbReference type="ARBA" id="ARBA00022679"/>
    </source>
</evidence>
<dbReference type="AlphaFoldDB" id="A0A7W9TRU1"/>
<evidence type="ECO:0000256" key="2">
    <source>
        <dbReference type="ARBA" id="ARBA00010488"/>
    </source>
</evidence>
<keyword evidence="4 7" id="KW-0808">Transferase</keyword>
<dbReference type="Gene3D" id="3.40.50.11820">
    <property type="match status" value="1"/>
</dbReference>
<dbReference type="GO" id="GO:0047355">
    <property type="term" value="F:CDP-glycerol glycerophosphotransferase activity"/>
    <property type="evidence" value="ECO:0007669"/>
    <property type="project" value="UniProtKB-EC"/>
</dbReference>
<comment type="caution">
    <text evidence="7">The sequence shown here is derived from an EMBL/GenBank/DDBJ whole genome shotgun (WGS) entry which is preliminary data.</text>
</comment>
<organism evidence="7 8">
    <name type="scientific">Castellaniella defragrans</name>
    <name type="common">Alcaligenes defragrans</name>
    <dbReference type="NCBI Taxonomy" id="75697"/>
    <lineage>
        <taxon>Bacteria</taxon>
        <taxon>Pseudomonadati</taxon>
        <taxon>Pseudomonadota</taxon>
        <taxon>Betaproteobacteria</taxon>
        <taxon>Burkholderiales</taxon>
        <taxon>Alcaligenaceae</taxon>
        <taxon>Castellaniella</taxon>
    </lineage>
</organism>
<evidence type="ECO:0000256" key="6">
    <source>
        <dbReference type="ARBA" id="ARBA00023136"/>
    </source>
</evidence>
<dbReference type="InterPro" id="IPR043148">
    <property type="entry name" value="TagF_C"/>
</dbReference>
<comment type="subcellular location">
    <subcellularLocation>
        <location evidence="1">Cell membrane</location>
        <topology evidence="1">Peripheral membrane protein</topology>
    </subcellularLocation>
</comment>
<evidence type="ECO:0000313" key="7">
    <source>
        <dbReference type="EMBL" id="MBB6084838.1"/>
    </source>
</evidence>
<dbReference type="Pfam" id="PF04464">
    <property type="entry name" value="Glyphos_transf"/>
    <property type="match status" value="1"/>
</dbReference>
<sequence length="420" mass="49441">MMRLLFPLFHPLWRLVDFMTPKRADHWAFATHHLHTNRFIENQRAMFEAVKRDPAIRKIVFYRGQTPDLQIEDAVRYEVVRHGSLRGLLLLARCKVVFLTHSVSMDYSLRWEGGRFSILKLAMGARLVVNLWHGIPLKRLLYAANEATSRHTDRMKYRVEERRGYAGLIASSDIDSYAMAAMFYPLNYRQIWSTGLPRNDFLTQAEERLPRYIRDSLQLIRRKRQARKLVLYAPTYRQTAVSESACYYQFSDDEIGRLKSLLRARGAVLGYRPHYFRNSTLYFNLDRYIDDELIFDMSQDAIPEFSALARECDLLVTDYSSVYIEALYLDKPIICFGYDIEHYKAHEDGLLYDMALAFPGPIAQDFDTLIQRMDEALGHDGEPSHRQQRTTARRIFFKYNDSMNSERVRQEILKRLENQA</sequence>
<dbReference type="InterPro" id="IPR007554">
    <property type="entry name" value="Glycerophosphate_synth"/>
</dbReference>
<name>A0A7W9TRU1_CASDE</name>
<dbReference type="Proteomes" id="UP000541136">
    <property type="component" value="Unassembled WGS sequence"/>
</dbReference>
<gene>
    <name evidence="7" type="ORF">HNR28_002886</name>
</gene>
<keyword evidence="5" id="KW-0777">Teichoic acid biosynthesis</keyword>